<dbReference type="OrthoDB" id="1397020at2"/>
<evidence type="ECO:0000313" key="1">
    <source>
        <dbReference type="EMBL" id="SEN92449.1"/>
    </source>
</evidence>
<reference evidence="1 2" key="1">
    <citation type="submission" date="2016-10" db="EMBL/GenBank/DDBJ databases">
        <authorList>
            <person name="de Groot N.N."/>
        </authorList>
    </citation>
    <scope>NUCLEOTIDE SEQUENCE [LARGE SCALE GENOMIC DNA]</scope>
    <source>
        <strain evidence="1 2">Calf135</strain>
    </source>
</reference>
<name>A0A1H8KHL5_9FIRM</name>
<dbReference type="RefSeq" id="WP_091976168.1">
    <property type="nucleotide sequence ID" value="NZ_FODF01000031.1"/>
</dbReference>
<organism evidence="1 2">
    <name type="scientific">Peptostreptococcus russellii</name>
    <dbReference type="NCBI Taxonomy" id="215200"/>
    <lineage>
        <taxon>Bacteria</taxon>
        <taxon>Bacillati</taxon>
        <taxon>Bacillota</taxon>
        <taxon>Clostridia</taxon>
        <taxon>Peptostreptococcales</taxon>
        <taxon>Peptostreptococcaceae</taxon>
        <taxon>Peptostreptococcus</taxon>
    </lineage>
</organism>
<dbReference type="STRING" id="215200.SAMN05216454_1313"/>
<dbReference type="AlphaFoldDB" id="A0A1H8KHL5"/>
<gene>
    <name evidence="1" type="ORF">SAMN05216454_1313</name>
</gene>
<protein>
    <submittedName>
        <fullName evidence="1">CRISPR-associated protein Csh1</fullName>
    </submittedName>
</protein>
<keyword evidence="2" id="KW-1185">Reference proteome</keyword>
<accession>A0A1H8KHL5</accession>
<evidence type="ECO:0000313" key="2">
    <source>
        <dbReference type="Proteomes" id="UP000199512"/>
    </source>
</evidence>
<dbReference type="Proteomes" id="UP000199512">
    <property type="component" value="Unassembled WGS sequence"/>
</dbReference>
<sequence length="607" mass="71014">MLKDCLEIFKEFKGDDDSVILDSYILADGDYIIVRKDGSLDHSFIKFDKKSKTVENKPINYDELCFFDYNSKLIDMNKPIDGKKVIHSNNYLSFFIKQENLHSGKLTEKVINNYYEILSNPEIKYTKASEKIMYEKVREKLGDVDQSELEKSKSWILENILNINEENIIKDRVNDQKITLSGGKVYLKIFFEADKEKYIRENQRYLLMKLYNNNNYSVEVDGNILGLPNDNMGLNSKKIFLEHKNQKNTVPYLIESEEALLQKSFFDYLMNQVSAGKNIIYLDNNDNAVDEKLIVASKSGEAPENGFSGYILNLVLIKRKTGEEAGIFYQDIINEYNNKLKKEFHYKNHTGNIGLDEVFGKVNEKKIIQSELNEIMFFKFLINNYFEDEGDIKLAGDFDKSNFKNYIILSRNSIFQWLYNDDERGMKRVVNTIFPKIVKYSIDNGYIKKAIYQFNMYLSFKEYFEGDEDMSTDYISIEKELDQKINNKAEKIIKSDEEYYFAIGQLVNFYISLNKSKDKKHSLANPFLNAKNDSMIKDRLLRFFKKYNYDLSTSGARFNNLYGMIAVYEAKGKVNQDAIIAGYLRDNIIYKKKSIEDNADLNEEKDL</sequence>
<dbReference type="EMBL" id="FODF01000031">
    <property type="protein sequence ID" value="SEN92449.1"/>
    <property type="molecule type" value="Genomic_DNA"/>
</dbReference>
<proteinExistence type="predicted"/>